<dbReference type="Pfam" id="PF20260">
    <property type="entry name" value="PUA_4"/>
    <property type="match status" value="1"/>
</dbReference>
<keyword evidence="8 12" id="KW-0808">Transferase</keyword>
<dbReference type="PANTHER" id="PTHR30027:SF3">
    <property type="entry name" value="16S RRNA (URACIL(1498)-N(3))-METHYLTRANSFERASE"/>
    <property type="match status" value="1"/>
</dbReference>
<evidence type="ECO:0000256" key="3">
    <source>
        <dbReference type="ARBA" id="ARBA00012328"/>
    </source>
</evidence>
<dbReference type="EMBL" id="LRTT01000001">
    <property type="protein sequence ID" value="RFD77707.1"/>
    <property type="molecule type" value="Genomic_DNA"/>
</dbReference>
<comment type="catalytic activity">
    <reaction evidence="11 12">
        <text>uridine(1498) in 16S rRNA + S-adenosyl-L-methionine = N(3)-methyluridine(1498) in 16S rRNA + S-adenosyl-L-homocysteine + H(+)</text>
        <dbReference type="Rhea" id="RHEA:42920"/>
        <dbReference type="Rhea" id="RHEA-COMP:10283"/>
        <dbReference type="Rhea" id="RHEA-COMP:10284"/>
        <dbReference type="ChEBI" id="CHEBI:15378"/>
        <dbReference type="ChEBI" id="CHEBI:57856"/>
        <dbReference type="ChEBI" id="CHEBI:59789"/>
        <dbReference type="ChEBI" id="CHEBI:65315"/>
        <dbReference type="ChEBI" id="CHEBI:74502"/>
        <dbReference type="EC" id="2.1.1.193"/>
    </reaction>
</comment>
<comment type="function">
    <text evidence="10 12">Specifically methylates the N3 position of the uracil ring of uridine 1498 (m3U1498) in 16S rRNA. Acts on the fully assembled 30S ribosomal subunit.</text>
</comment>
<dbReference type="AlphaFoldDB" id="A0A133NLS3"/>
<evidence type="ECO:0000256" key="9">
    <source>
        <dbReference type="ARBA" id="ARBA00022691"/>
    </source>
</evidence>
<dbReference type="InterPro" id="IPR029028">
    <property type="entry name" value="Alpha/beta_knot_MTases"/>
</dbReference>
<dbReference type="PIRSF" id="PIRSF015601">
    <property type="entry name" value="MTase_slr0722"/>
    <property type="match status" value="1"/>
</dbReference>
<evidence type="ECO:0000256" key="8">
    <source>
        <dbReference type="ARBA" id="ARBA00022679"/>
    </source>
</evidence>
<reference evidence="15 16" key="1">
    <citation type="submission" date="2016-02" db="EMBL/GenBank/DDBJ databases">
        <title>Gardnerella vaginalis Subgroups Defined by cpn60 Sequencing and Sialidase Activity in Isolates from Canada, Belgium and Kenya.</title>
        <authorList>
            <person name="Schellenberg J."/>
            <person name="Paramel Jayaprakash T."/>
            <person name="Withana Gamage N."/>
            <person name="Patterson M.H."/>
            <person name="Vaneechoutte M."/>
            <person name="Hill J.E."/>
        </authorList>
    </citation>
    <scope>NUCLEOTIDE SEQUENCE [LARGE SCALE GENOMIC DNA]</scope>
    <source>
        <strain evidence="15 16">N144</strain>
    </source>
</reference>
<dbReference type="Gene3D" id="3.40.1280.10">
    <property type="match status" value="1"/>
</dbReference>
<dbReference type="GO" id="GO:0005737">
    <property type="term" value="C:cytoplasm"/>
    <property type="evidence" value="ECO:0007669"/>
    <property type="project" value="UniProtKB-SubCell"/>
</dbReference>
<dbReference type="PANTHER" id="PTHR30027">
    <property type="entry name" value="RIBOSOMAL RNA SMALL SUBUNIT METHYLTRANSFERASE E"/>
    <property type="match status" value="1"/>
</dbReference>
<protein>
    <recommendedName>
        <fullName evidence="4 12">Ribosomal RNA small subunit methyltransferase E</fullName>
        <ecNumber evidence="3 12">2.1.1.193</ecNumber>
    </recommendedName>
</protein>
<evidence type="ECO:0000256" key="12">
    <source>
        <dbReference type="PIRNR" id="PIRNR015601"/>
    </source>
</evidence>
<dbReference type="InterPro" id="IPR029026">
    <property type="entry name" value="tRNA_m1G_MTases_N"/>
</dbReference>
<dbReference type="NCBIfam" id="NF008693">
    <property type="entry name" value="PRK11713.2-3"/>
    <property type="match status" value="1"/>
</dbReference>
<dbReference type="SUPFAM" id="SSF88697">
    <property type="entry name" value="PUA domain-like"/>
    <property type="match status" value="1"/>
</dbReference>
<evidence type="ECO:0000256" key="5">
    <source>
        <dbReference type="ARBA" id="ARBA00022490"/>
    </source>
</evidence>
<evidence type="ECO:0000313" key="15">
    <source>
        <dbReference type="EMBL" id="RFD77707.1"/>
    </source>
</evidence>
<sequence>MTDALFLLDTNKDDAPVLANGIEEGWTLSLPQRVKRHAISAMRLSDGDSLDLSDGKGVRIHATITDSENGLVRVDSFIKEPAPTTRLSLIQALAKTGHDEQAIDMATQIGVDEVIPWCANRSISKWKPGRTDKRWNQVLEAATEQSRRAWMPQLLEPVTSKQILAICRRACVYGSLVVVLHQDATDSFSQIENYVNDLTEKCLKDGKTRTVYVIVGPEGGISEEEVQSFIDAGAKSCVLGSNILRASTAGPVCLSLLSRALGRYE</sequence>
<gene>
    <name evidence="15" type="ORF">AXE73_03730</name>
</gene>
<evidence type="ECO:0000256" key="2">
    <source>
        <dbReference type="ARBA" id="ARBA00005528"/>
    </source>
</evidence>
<dbReference type="InterPro" id="IPR015947">
    <property type="entry name" value="PUA-like_sf"/>
</dbReference>
<evidence type="ECO:0000313" key="16">
    <source>
        <dbReference type="Proteomes" id="UP000258533"/>
    </source>
</evidence>
<evidence type="ECO:0000259" key="13">
    <source>
        <dbReference type="Pfam" id="PF04452"/>
    </source>
</evidence>
<evidence type="ECO:0000256" key="1">
    <source>
        <dbReference type="ARBA" id="ARBA00004496"/>
    </source>
</evidence>
<dbReference type="GO" id="GO:0070475">
    <property type="term" value="P:rRNA base methylation"/>
    <property type="evidence" value="ECO:0007669"/>
    <property type="project" value="TreeGrafter"/>
</dbReference>
<evidence type="ECO:0000256" key="6">
    <source>
        <dbReference type="ARBA" id="ARBA00022552"/>
    </source>
</evidence>
<dbReference type="SUPFAM" id="SSF75217">
    <property type="entry name" value="alpha/beta knot"/>
    <property type="match status" value="1"/>
</dbReference>
<dbReference type="RefSeq" id="WP_004130579.1">
    <property type="nucleotide sequence ID" value="NZ_CP083169.1"/>
</dbReference>
<evidence type="ECO:0000259" key="14">
    <source>
        <dbReference type="Pfam" id="PF20260"/>
    </source>
</evidence>
<dbReference type="InterPro" id="IPR006700">
    <property type="entry name" value="RsmE"/>
</dbReference>
<comment type="subcellular location">
    <subcellularLocation>
        <location evidence="1 12">Cytoplasm</location>
    </subcellularLocation>
</comment>
<dbReference type="GO" id="GO:0070042">
    <property type="term" value="F:rRNA (uridine-N3-)-methyltransferase activity"/>
    <property type="evidence" value="ECO:0007669"/>
    <property type="project" value="TreeGrafter"/>
</dbReference>
<keyword evidence="6 12" id="KW-0698">rRNA processing</keyword>
<dbReference type="CDD" id="cd18084">
    <property type="entry name" value="RsmE-like"/>
    <property type="match status" value="1"/>
</dbReference>
<organism evidence="15 16">
    <name type="scientific">Gardnerella vaginalis</name>
    <dbReference type="NCBI Taxonomy" id="2702"/>
    <lineage>
        <taxon>Bacteria</taxon>
        <taxon>Bacillati</taxon>
        <taxon>Actinomycetota</taxon>
        <taxon>Actinomycetes</taxon>
        <taxon>Bifidobacteriales</taxon>
        <taxon>Bifidobacteriaceae</taxon>
        <taxon>Gardnerella</taxon>
    </lineage>
</organism>
<evidence type="ECO:0000256" key="10">
    <source>
        <dbReference type="ARBA" id="ARBA00025699"/>
    </source>
</evidence>
<proteinExistence type="inferred from homology"/>
<comment type="similarity">
    <text evidence="2 12">Belongs to the RNA methyltransferase RsmE family.</text>
</comment>
<keyword evidence="9 12" id="KW-0949">S-adenosyl-L-methionine</keyword>
<dbReference type="EC" id="2.1.1.193" evidence="3 12"/>
<comment type="caution">
    <text evidence="15">The sequence shown here is derived from an EMBL/GenBank/DDBJ whole genome shotgun (WGS) entry which is preliminary data.</text>
</comment>
<keyword evidence="7 12" id="KW-0489">Methyltransferase</keyword>
<dbReference type="InterPro" id="IPR046887">
    <property type="entry name" value="RsmE_PUA-like"/>
</dbReference>
<dbReference type="InterPro" id="IPR046886">
    <property type="entry name" value="RsmE_MTase_dom"/>
</dbReference>
<dbReference type="Proteomes" id="UP000258533">
    <property type="component" value="Unassembled WGS sequence"/>
</dbReference>
<accession>A0A133NLS3</accession>
<name>A0A133NLS3_GARVA</name>
<dbReference type="NCBIfam" id="TIGR00046">
    <property type="entry name" value="RsmE family RNA methyltransferase"/>
    <property type="match status" value="1"/>
</dbReference>
<feature type="domain" description="Ribosomal RNA small subunit methyltransferase E PUA-like" evidence="14">
    <location>
        <begin position="34"/>
        <end position="69"/>
    </location>
</feature>
<dbReference type="GeneID" id="86823791"/>
<feature type="domain" description="Ribosomal RNA small subunit methyltransferase E methyltransferase" evidence="13">
    <location>
        <begin position="83"/>
        <end position="257"/>
    </location>
</feature>
<evidence type="ECO:0000256" key="4">
    <source>
        <dbReference type="ARBA" id="ARBA00013673"/>
    </source>
</evidence>
<evidence type="ECO:0000256" key="11">
    <source>
        <dbReference type="ARBA" id="ARBA00047944"/>
    </source>
</evidence>
<dbReference type="Pfam" id="PF04452">
    <property type="entry name" value="Methyltrans_RNA"/>
    <property type="match status" value="1"/>
</dbReference>
<evidence type="ECO:0000256" key="7">
    <source>
        <dbReference type="ARBA" id="ARBA00022603"/>
    </source>
</evidence>
<keyword evidence="5 12" id="KW-0963">Cytoplasm</keyword>